<evidence type="ECO:0000313" key="6">
    <source>
        <dbReference type="Proteomes" id="UP001143543"/>
    </source>
</evidence>
<comment type="caution">
    <text evidence="5">The sequence shown here is derived from an EMBL/GenBank/DDBJ whole genome shotgun (WGS) entry which is preliminary data.</text>
</comment>
<gene>
    <name evidence="5" type="ORF">Y10_32960</name>
</gene>
<comment type="subcellular location">
    <subcellularLocation>
        <location evidence="1">Cell membrane</location>
        <topology evidence="1">Multi-pass membrane protein</topology>
    </subcellularLocation>
</comment>
<proteinExistence type="predicted"/>
<evidence type="ECO:0000256" key="1">
    <source>
        <dbReference type="ARBA" id="ARBA00004651"/>
    </source>
</evidence>
<feature type="transmembrane region" description="Helical" evidence="2">
    <location>
        <begin position="45"/>
        <end position="71"/>
    </location>
</feature>
<sequence length="324" mass="36084">MIVSGVVGYRVIAGYSWVEATWMTIITASTVGYSEIRPTDEPTKIFTVVFIVCSLFVIAFAVSVVTEYLLARSTIYNVKHRRMKKKIDSLKNHVIICGYGRNGKQAAEKLKAYKRPFVIVEKNEEISNQIPDDVLYILGNANEDELLKSAGVERAACLICALPDDASNLFVVLSARQLNKNMTIVSRASDENSLRKLKLAGADKTVMPDKIGGDHMAAMVVLPDLVHFMDQLAFDGKSNINLEEISIDEISKGQEASSILDLDIRKKTGCNVIGYKKPNGEYIVNPESTQLLEAHSKLIVLGRPEQIVKLNELFRINSNEFYHN</sequence>
<name>A0ABQ5MNK0_9FLAO</name>
<dbReference type="Pfam" id="PF02254">
    <property type="entry name" value="TrkA_N"/>
    <property type="match status" value="1"/>
</dbReference>
<dbReference type="InterPro" id="IPR050721">
    <property type="entry name" value="Trk_Ktr_HKT_K-transport"/>
</dbReference>
<dbReference type="Gene3D" id="3.40.50.720">
    <property type="entry name" value="NAD(P)-binding Rossmann-like Domain"/>
    <property type="match status" value="1"/>
</dbReference>
<dbReference type="Pfam" id="PF07885">
    <property type="entry name" value="Ion_trans_2"/>
    <property type="match status" value="1"/>
</dbReference>
<evidence type="ECO:0000256" key="2">
    <source>
        <dbReference type="SAM" id="Phobius"/>
    </source>
</evidence>
<keyword evidence="2" id="KW-0472">Membrane</keyword>
<dbReference type="InterPro" id="IPR036721">
    <property type="entry name" value="RCK_C_sf"/>
</dbReference>
<dbReference type="SUPFAM" id="SSF116726">
    <property type="entry name" value="TrkA C-terminal domain-like"/>
    <property type="match status" value="1"/>
</dbReference>
<dbReference type="InterPro" id="IPR036291">
    <property type="entry name" value="NAD(P)-bd_dom_sf"/>
</dbReference>
<dbReference type="PANTHER" id="PTHR43833:SF9">
    <property type="entry name" value="POTASSIUM CHANNEL PROTEIN YUGO-RELATED"/>
    <property type="match status" value="1"/>
</dbReference>
<organism evidence="5 6">
    <name type="scientific">Neptunitalea lumnitzerae</name>
    <dbReference type="NCBI Taxonomy" id="2965509"/>
    <lineage>
        <taxon>Bacteria</taxon>
        <taxon>Pseudomonadati</taxon>
        <taxon>Bacteroidota</taxon>
        <taxon>Flavobacteriia</taxon>
        <taxon>Flavobacteriales</taxon>
        <taxon>Flavobacteriaceae</taxon>
        <taxon>Neptunitalea</taxon>
    </lineage>
</organism>
<feature type="domain" description="RCK C-terminal" evidence="4">
    <location>
        <begin position="230"/>
        <end position="316"/>
    </location>
</feature>
<dbReference type="Proteomes" id="UP001143543">
    <property type="component" value="Unassembled WGS sequence"/>
</dbReference>
<dbReference type="EMBL" id="BRVO01000005">
    <property type="protein sequence ID" value="GLB50928.1"/>
    <property type="molecule type" value="Genomic_DNA"/>
</dbReference>
<dbReference type="PROSITE" id="PS51201">
    <property type="entry name" value="RCK_N"/>
    <property type="match status" value="1"/>
</dbReference>
<dbReference type="PROSITE" id="PS51202">
    <property type="entry name" value="RCK_C"/>
    <property type="match status" value="1"/>
</dbReference>
<dbReference type="SUPFAM" id="SSF51735">
    <property type="entry name" value="NAD(P)-binding Rossmann-fold domains"/>
    <property type="match status" value="1"/>
</dbReference>
<dbReference type="InterPro" id="IPR013099">
    <property type="entry name" value="K_chnl_dom"/>
</dbReference>
<dbReference type="InterPro" id="IPR003148">
    <property type="entry name" value="RCK_N"/>
</dbReference>
<keyword evidence="2" id="KW-1133">Transmembrane helix</keyword>
<accession>A0ABQ5MNK0</accession>
<feature type="transmembrane region" description="Helical" evidence="2">
    <location>
        <begin position="12"/>
        <end position="33"/>
    </location>
</feature>
<protein>
    <submittedName>
        <fullName evidence="5">Potassium transporter TrkA</fullName>
    </submittedName>
</protein>
<reference evidence="5" key="1">
    <citation type="submission" date="2022-07" db="EMBL/GenBank/DDBJ databases">
        <title>Taxonomy of Novel Oxalotrophic and Methylotrophic Bacteria.</title>
        <authorList>
            <person name="Sahin N."/>
            <person name="Tani A."/>
        </authorList>
    </citation>
    <scope>NUCLEOTIDE SEQUENCE</scope>
    <source>
        <strain evidence="5">Y10</strain>
    </source>
</reference>
<dbReference type="Gene3D" id="1.10.287.70">
    <property type="match status" value="1"/>
</dbReference>
<evidence type="ECO:0000313" key="5">
    <source>
        <dbReference type="EMBL" id="GLB50928.1"/>
    </source>
</evidence>
<dbReference type="Gene3D" id="3.30.70.1450">
    <property type="entry name" value="Regulator of K+ conductance, C-terminal domain"/>
    <property type="match status" value="1"/>
</dbReference>
<feature type="domain" description="RCK N-terminal" evidence="3">
    <location>
        <begin position="91"/>
        <end position="207"/>
    </location>
</feature>
<dbReference type="PANTHER" id="PTHR43833">
    <property type="entry name" value="POTASSIUM CHANNEL PROTEIN 2-RELATED-RELATED"/>
    <property type="match status" value="1"/>
</dbReference>
<evidence type="ECO:0000259" key="3">
    <source>
        <dbReference type="PROSITE" id="PS51201"/>
    </source>
</evidence>
<dbReference type="SUPFAM" id="SSF81324">
    <property type="entry name" value="Voltage-gated potassium channels"/>
    <property type="match status" value="1"/>
</dbReference>
<evidence type="ECO:0000259" key="4">
    <source>
        <dbReference type="PROSITE" id="PS51202"/>
    </source>
</evidence>
<dbReference type="InterPro" id="IPR006037">
    <property type="entry name" value="RCK_C"/>
</dbReference>
<keyword evidence="6" id="KW-1185">Reference proteome</keyword>
<keyword evidence="2" id="KW-0812">Transmembrane</keyword>
<dbReference type="Pfam" id="PF02080">
    <property type="entry name" value="TrkA_C"/>
    <property type="match status" value="1"/>
</dbReference>